<protein>
    <recommendedName>
        <fullName evidence="2">Ig-like domain-containing protein</fullName>
    </recommendedName>
</protein>
<keyword evidence="1" id="KW-1015">Disulfide bond</keyword>
<dbReference type="InterPro" id="IPR013162">
    <property type="entry name" value="CD80_C2-set"/>
</dbReference>
<name>A0A1B6IVU8_9HEMI</name>
<evidence type="ECO:0000313" key="3">
    <source>
        <dbReference type="EMBL" id="JAS91071.1"/>
    </source>
</evidence>
<sequence length="190" mass="20558">NLWGNQSITLRKVDGKYTGLYKCAILTDSMTSAAEDSRSVTVVDKPLEAPKIYVEENGFQIGKVLKANCTSKGGYPPANLTWLVDGEKVASNAISGPKQYVNDGEVDVSVSELMLPITVAPRSGHIKLTCTATQYTMYSVSTELQVDLKEVTASSSTKLMNMFLAVMKGKGNVFISAVMASSIYLLHIIH</sequence>
<dbReference type="PANTHER" id="PTHR21261:SF15">
    <property type="entry name" value="BEATEN PATH IIIA, ISOFORM D-RELATED"/>
    <property type="match status" value="1"/>
</dbReference>
<evidence type="ECO:0000259" key="2">
    <source>
        <dbReference type="PROSITE" id="PS50835"/>
    </source>
</evidence>
<dbReference type="SUPFAM" id="SSF48726">
    <property type="entry name" value="Immunoglobulin"/>
    <property type="match status" value="1"/>
</dbReference>
<dbReference type="AlphaFoldDB" id="A0A1B6IVU8"/>
<dbReference type="PANTHER" id="PTHR21261">
    <property type="entry name" value="BEAT PROTEIN"/>
    <property type="match status" value="1"/>
</dbReference>
<dbReference type="EMBL" id="GECU01016635">
    <property type="protein sequence ID" value="JAS91071.1"/>
    <property type="molecule type" value="Transcribed_RNA"/>
</dbReference>
<feature type="domain" description="Ig-like" evidence="2">
    <location>
        <begin position="50"/>
        <end position="147"/>
    </location>
</feature>
<dbReference type="Pfam" id="PF08205">
    <property type="entry name" value="C2-set_2"/>
    <property type="match status" value="1"/>
</dbReference>
<evidence type="ECO:0000256" key="1">
    <source>
        <dbReference type="ARBA" id="ARBA00023157"/>
    </source>
</evidence>
<proteinExistence type="predicted"/>
<reference evidence="3" key="1">
    <citation type="submission" date="2015-11" db="EMBL/GenBank/DDBJ databases">
        <title>De novo transcriptome assembly of four potential Pierce s Disease insect vectors from Arizona vineyards.</title>
        <authorList>
            <person name="Tassone E.E."/>
        </authorList>
    </citation>
    <scope>NUCLEOTIDE SEQUENCE</scope>
</reference>
<feature type="non-terminal residue" evidence="3">
    <location>
        <position position="1"/>
    </location>
</feature>
<dbReference type="InterPro" id="IPR013783">
    <property type="entry name" value="Ig-like_fold"/>
</dbReference>
<dbReference type="InterPro" id="IPR007110">
    <property type="entry name" value="Ig-like_dom"/>
</dbReference>
<dbReference type="PROSITE" id="PS50835">
    <property type="entry name" value="IG_LIKE"/>
    <property type="match status" value="1"/>
</dbReference>
<dbReference type="Gene3D" id="2.60.40.10">
    <property type="entry name" value="Immunoglobulins"/>
    <property type="match status" value="1"/>
</dbReference>
<gene>
    <name evidence="3" type="ORF">g.8925</name>
</gene>
<accession>A0A1B6IVU8</accession>
<organism evidence="3">
    <name type="scientific">Homalodisca liturata</name>
    <dbReference type="NCBI Taxonomy" id="320908"/>
    <lineage>
        <taxon>Eukaryota</taxon>
        <taxon>Metazoa</taxon>
        <taxon>Ecdysozoa</taxon>
        <taxon>Arthropoda</taxon>
        <taxon>Hexapoda</taxon>
        <taxon>Insecta</taxon>
        <taxon>Pterygota</taxon>
        <taxon>Neoptera</taxon>
        <taxon>Paraneoptera</taxon>
        <taxon>Hemiptera</taxon>
        <taxon>Auchenorrhyncha</taxon>
        <taxon>Membracoidea</taxon>
        <taxon>Cicadellidae</taxon>
        <taxon>Cicadellinae</taxon>
        <taxon>Proconiini</taxon>
        <taxon>Homalodisca</taxon>
    </lineage>
</organism>
<dbReference type="InterPro" id="IPR036179">
    <property type="entry name" value="Ig-like_dom_sf"/>
</dbReference>